<reference evidence="3" key="2">
    <citation type="journal article" date="2017" name="Nat. Plants">
        <title>The Aegilops tauschii genome reveals multiple impacts of transposons.</title>
        <authorList>
            <person name="Zhao G."/>
            <person name="Zou C."/>
            <person name="Li K."/>
            <person name="Wang K."/>
            <person name="Li T."/>
            <person name="Gao L."/>
            <person name="Zhang X."/>
            <person name="Wang H."/>
            <person name="Yang Z."/>
            <person name="Liu X."/>
            <person name="Jiang W."/>
            <person name="Mao L."/>
            <person name="Kong X."/>
            <person name="Jiao Y."/>
            <person name="Jia J."/>
        </authorList>
    </citation>
    <scope>NUCLEOTIDE SEQUENCE [LARGE SCALE GENOMIC DNA]</scope>
    <source>
        <strain evidence="3">cv. AL8/78</strain>
    </source>
</reference>
<sequence length="183" mass="18999">MYNLRGGELGDGLGALGDGVLGELAGEDEAYGGLDLPGGDGGLLVVAGELGGLAGELLEDVVDEGVHDGHGLGGDTDVGVHLLQHLEDVDLVRLHALLALLLGLLVAAALLAGGLALARRRQPLLGLGLLPGRSLVGLLSRGLLLRGLLRRRLLLRRLGGHRCFLSGERGSRRCWLVWRGKVG</sequence>
<evidence type="ECO:0000313" key="2">
    <source>
        <dbReference type="EnsemblPlants" id="AET5Gv20039400.1"/>
    </source>
</evidence>
<accession>A0A453JHP8</accession>
<dbReference type="AlphaFoldDB" id="A0A453JHP8"/>
<keyword evidence="3" id="KW-1185">Reference proteome</keyword>
<reference evidence="2" key="3">
    <citation type="journal article" date="2017" name="Nature">
        <title>Genome sequence of the progenitor of the wheat D genome Aegilops tauschii.</title>
        <authorList>
            <person name="Luo M.C."/>
            <person name="Gu Y.Q."/>
            <person name="Puiu D."/>
            <person name="Wang H."/>
            <person name="Twardziok S.O."/>
            <person name="Deal K.R."/>
            <person name="Huo N."/>
            <person name="Zhu T."/>
            <person name="Wang L."/>
            <person name="Wang Y."/>
            <person name="McGuire P.E."/>
            <person name="Liu S."/>
            <person name="Long H."/>
            <person name="Ramasamy R.K."/>
            <person name="Rodriguez J.C."/>
            <person name="Van S.L."/>
            <person name="Yuan L."/>
            <person name="Wang Z."/>
            <person name="Xia Z."/>
            <person name="Xiao L."/>
            <person name="Anderson O.D."/>
            <person name="Ouyang S."/>
            <person name="Liang Y."/>
            <person name="Zimin A.V."/>
            <person name="Pertea G."/>
            <person name="Qi P."/>
            <person name="Bennetzen J.L."/>
            <person name="Dai X."/>
            <person name="Dawson M.W."/>
            <person name="Muller H.G."/>
            <person name="Kugler K."/>
            <person name="Rivarola-Duarte L."/>
            <person name="Spannagl M."/>
            <person name="Mayer K.F.X."/>
            <person name="Lu F.H."/>
            <person name="Bevan M.W."/>
            <person name="Leroy P."/>
            <person name="Li P."/>
            <person name="You F.M."/>
            <person name="Sun Q."/>
            <person name="Liu Z."/>
            <person name="Lyons E."/>
            <person name="Wicker T."/>
            <person name="Salzberg S.L."/>
            <person name="Devos K.M."/>
            <person name="Dvorak J."/>
        </authorList>
    </citation>
    <scope>NUCLEOTIDE SEQUENCE [LARGE SCALE GENOMIC DNA]</scope>
    <source>
        <strain evidence="2">cv. AL8/78</strain>
    </source>
</reference>
<dbReference type="Proteomes" id="UP000015105">
    <property type="component" value="Chromosome 5D"/>
</dbReference>
<dbReference type="Gramene" id="AET5Gv20039400.1">
    <property type="protein sequence ID" value="AET5Gv20039400.1"/>
    <property type="gene ID" value="AET5Gv20039400"/>
</dbReference>
<keyword evidence="1" id="KW-0472">Membrane</keyword>
<keyword evidence="1" id="KW-0812">Transmembrane</keyword>
<dbReference type="STRING" id="200361.A0A453JHP8"/>
<organism evidence="2 3">
    <name type="scientific">Aegilops tauschii subsp. strangulata</name>
    <name type="common">Goatgrass</name>
    <dbReference type="NCBI Taxonomy" id="200361"/>
    <lineage>
        <taxon>Eukaryota</taxon>
        <taxon>Viridiplantae</taxon>
        <taxon>Streptophyta</taxon>
        <taxon>Embryophyta</taxon>
        <taxon>Tracheophyta</taxon>
        <taxon>Spermatophyta</taxon>
        <taxon>Magnoliopsida</taxon>
        <taxon>Liliopsida</taxon>
        <taxon>Poales</taxon>
        <taxon>Poaceae</taxon>
        <taxon>BOP clade</taxon>
        <taxon>Pooideae</taxon>
        <taxon>Triticodae</taxon>
        <taxon>Triticeae</taxon>
        <taxon>Triticinae</taxon>
        <taxon>Aegilops</taxon>
    </lineage>
</organism>
<feature type="transmembrane region" description="Helical" evidence="1">
    <location>
        <begin position="130"/>
        <end position="149"/>
    </location>
</feature>
<evidence type="ECO:0000313" key="3">
    <source>
        <dbReference type="Proteomes" id="UP000015105"/>
    </source>
</evidence>
<evidence type="ECO:0000256" key="1">
    <source>
        <dbReference type="SAM" id="Phobius"/>
    </source>
</evidence>
<name>A0A453JHP8_AEGTS</name>
<protein>
    <submittedName>
        <fullName evidence="2">Uncharacterized protein</fullName>
    </submittedName>
</protein>
<reference evidence="3" key="1">
    <citation type="journal article" date="2014" name="Science">
        <title>Ancient hybridizations among the ancestral genomes of bread wheat.</title>
        <authorList>
            <consortium name="International Wheat Genome Sequencing Consortium,"/>
            <person name="Marcussen T."/>
            <person name="Sandve S.R."/>
            <person name="Heier L."/>
            <person name="Spannagl M."/>
            <person name="Pfeifer M."/>
            <person name="Jakobsen K.S."/>
            <person name="Wulff B.B."/>
            <person name="Steuernagel B."/>
            <person name="Mayer K.F."/>
            <person name="Olsen O.A."/>
        </authorList>
    </citation>
    <scope>NUCLEOTIDE SEQUENCE [LARGE SCALE GENOMIC DNA]</scope>
    <source>
        <strain evidence="3">cv. AL8/78</strain>
    </source>
</reference>
<reference evidence="2" key="5">
    <citation type="journal article" date="2021" name="G3 (Bethesda)">
        <title>Aegilops tauschii genome assembly Aet v5.0 features greater sequence contiguity and improved annotation.</title>
        <authorList>
            <person name="Wang L."/>
            <person name="Zhu T."/>
            <person name="Rodriguez J.C."/>
            <person name="Deal K.R."/>
            <person name="Dubcovsky J."/>
            <person name="McGuire P.E."/>
            <person name="Lux T."/>
            <person name="Spannagl M."/>
            <person name="Mayer K.F.X."/>
            <person name="Baldrich P."/>
            <person name="Meyers B.C."/>
            <person name="Huo N."/>
            <person name="Gu Y.Q."/>
            <person name="Zhou H."/>
            <person name="Devos K.M."/>
            <person name="Bennetzen J.L."/>
            <person name="Unver T."/>
            <person name="Budak H."/>
            <person name="Gulick P.J."/>
            <person name="Galiba G."/>
            <person name="Kalapos B."/>
            <person name="Nelson D.R."/>
            <person name="Li P."/>
            <person name="You F.M."/>
            <person name="Luo M.C."/>
            <person name="Dvorak J."/>
        </authorList>
    </citation>
    <scope>NUCLEOTIDE SEQUENCE [LARGE SCALE GENOMIC DNA]</scope>
    <source>
        <strain evidence="2">cv. AL8/78</strain>
    </source>
</reference>
<proteinExistence type="predicted"/>
<reference evidence="2" key="4">
    <citation type="submission" date="2019-03" db="UniProtKB">
        <authorList>
            <consortium name="EnsemblPlants"/>
        </authorList>
    </citation>
    <scope>IDENTIFICATION</scope>
</reference>
<feature type="transmembrane region" description="Helical" evidence="1">
    <location>
        <begin position="96"/>
        <end position="118"/>
    </location>
</feature>
<dbReference type="EnsemblPlants" id="AET5Gv20039400.1">
    <property type="protein sequence ID" value="AET5Gv20039400.1"/>
    <property type="gene ID" value="AET5Gv20039400"/>
</dbReference>
<keyword evidence="1" id="KW-1133">Transmembrane helix</keyword>